<dbReference type="STRING" id="93059.P9211_08091"/>
<name>A9BA78_PROM4</name>
<evidence type="ECO:0000256" key="3">
    <source>
        <dbReference type="ARBA" id="ARBA00022763"/>
    </source>
</evidence>
<dbReference type="InterPro" id="IPR003738">
    <property type="entry name" value="SRAP"/>
</dbReference>
<dbReference type="GO" id="GO:0003697">
    <property type="term" value="F:single-stranded DNA binding"/>
    <property type="evidence" value="ECO:0007669"/>
    <property type="project" value="InterPro"/>
</dbReference>
<dbReference type="AlphaFoldDB" id="A9BA78"/>
<sequence length="212" mass="24514">MCGTYSLSVDLENLPRPIKNSLSSKHKKNYQPRELIRPSEPILSLKAEGEKTSASLMLWGLIPSWAKNLEKCPKPFNARAETILDKPTFRNAWRHHRCLIPASAFYEKSHLIKRKDSAVFWLAGLWNRWISADGSEIDTCSVITTQSNNLVKPIHSRMPLIISMGFENYWIKQKDALELRTLERILLDKWSPEGWIVKPMLSTKKSYQMSLF</sequence>
<evidence type="ECO:0000256" key="2">
    <source>
        <dbReference type="ARBA" id="ARBA00022670"/>
    </source>
</evidence>
<dbReference type="GO" id="GO:0106300">
    <property type="term" value="P:protein-DNA covalent cross-linking repair"/>
    <property type="evidence" value="ECO:0007669"/>
    <property type="project" value="InterPro"/>
</dbReference>
<dbReference type="PANTHER" id="PTHR13604:SF0">
    <property type="entry name" value="ABASIC SITE PROCESSING PROTEIN HMCES"/>
    <property type="match status" value="1"/>
</dbReference>
<dbReference type="EC" id="3.4.-.-" evidence="8"/>
<dbReference type="Pfam" id="PF02586">
    <property type="entry name" value="SRAP"/>
    <property type="match status" value="1"/>
</dbReference>
<dbReference type="PANTHER" id="PTHR13604">
    <property type="entry name" value="DC12-RELATED"/>
    <property type="match status" value="1"/>
</dbReference>
<keyword evidence="10" id="KW-1185">Reference proteome</keyword>
<accession>A9BA78</accession>
<keyword evidence="2 8" id="KW-0645">Protease</keyword>
<keyword evidence="3" id="KW-0227">DNA damage</keyword>
<evidence type="ECO:0000256" key="1">
    <source>
        <dbReference type="ARBA" id="ARBA00008136"/>
    </source>
</evidence>
<dbReference type="GO" id="GO:0006508">
    <property type="term" value="P:proteolysis"/>
    <property type="evidence" value="ECO:0007669"/>
    <property type="project" value="UniProtKB-KW"/>
</dbReference>
<keyword evidence="4 8" id="KW-0378">Hydrolase</keyword>
<keyword evidence="5" id="KW-0190">Covalent protein-DNA linkage</keyword>
<evidence type="ECO:0000313" key="9">
    <source>
        <dbReference type="EMBL" id="ABX08740.1"/>
    </source>
</evidence>
<reference evidence="9 10" key="1">
    <citation type="journal article" date="2007" name="PLoS Genet.">
        <title>Patterns and implications of gene gain and loss in the evolution of Prochlorococcus.</title>
        <authorList>
            <person name="Kettler G.C."/>
            <person name="Martiny A.C."/>
            <person name="Huang K."/>
            <person name="Zucker J."/>
            <person name="Coleman M.L."/>
            <person name="Rodrigue S."/>
            <person name="Chen F."/>
            <person name="Lapidus A."/>
            <person name="Ferriera S."/>
            <person name="Johnson J."/>
            <person name="Steglich C."/>
            <person name="Church G.M."/>
            <person name="Richardson P."/>
            <person name="Chisholm S.W."/>
        </authorList>
    </citation>
    <scope>NUCLEOTIDE SEQUENCE [LARGE SCALE GENOMIC DNA]</scope>
    <source>
        <strain evidence="10">MIT 9211</strain>
    </source>
</reference>
<dbReference type="OrthoDB" id="9782620at2"/>
<keyword evidence="6" id="KW-0238">DNA-binding</keyword>
<proteinExistence type="inferred from homology"/>
<dbReference type="KEGG" id="pmj:P9211_08091"/>
<gene>
    <name evidence="9" type="ordered locus">P9211_08091</name>
</gene>
<evidence type="ECO:0000313" key="10">
    <source>
        <dbReference type="Proteomes" id="UP000000788"/>
    </source>
</evidence>
<evidence type="ECO:0000256" key="4">
    <source>
        <dbReference type="ARBA" id="ARBA00022801"/>
    </source>
</evidence>
<dbReference type="GO" id="GO:0008233">
    <property type="term" value="F:peptidase activity"/>
    <property type="evidence" value="ECO:0007669"/>
    <property type="project" value="UniProtKB-KW"/>
</dbReference>
<evidence type="ECO:0000256" key="8">
    <source>
        <dbReference type="RuleBase" id="RU364100"/>
    </source>
</evidence>
<dbReference type="eggNOG" id="COG2135">
    <property type="taxonomic scope" value="Bacteria"/>
</dbReference>
<dbReference type="Gene3D" id="3.90.1680.10">
    <property type="entry name" value="SOS response associated peptidase-like"/>
    <property type="match status" value="1"/>
</dbReference>
<evidence type="ECO:0000256" key="7">
    <source>
        <dbReference type="ARBA" id="ARBA00023239"/>
    </source>
</evidence>
<comment type="similarity">
    <text evidence="1 8">Belongs to the SOS response-associated peptidase family.</text>
</comment>
<evidence type="ECO:0000256" key="5">
    <source>
        <dbReference type="ARBA" id="ARBA00023124"/>
    </source>
</evidence>
<dbReference type="Proteomes" id="UP000000788">
    <property type="component" value="Chromosome"/>
</dbReference>
<organism evidence="9 10">
    <name type="scientific">Prochlorococcus marinus (strain MIT 9211)</name>
    <dbReference type="NCBI Taxonomy" id="93059"/>
    <lineage>
        <taxon>Bacteria</taxon>
        <taxon>Bacillati</taxon>
        <taxon>Cyanobacteriota</taxon>
        <taxon>Cyanophyceae</taxon>
        <taxon>Synechococcales</taxon>
        <taxon>Prochlorococcaceae</taxon>
        <taxon>Prochlorococcus</taxon>
    </lineage>
</organism>
<dbReference type="SUPFAM" id="SSF143081">
    <property type="entry name" value="BB1717-like"/>
    <property type="match status" value="1"/>
</dbReference>
<dbReference type="GO" id="GO:0016829">
    <property type="term" value="F:lyase activity"/>
    <property type="evidence" value="ECO:0007669"/>
    <property type="project" value="UniProtKB-KW"/>
</dbReference>
<dbReference type="HOGENOM" id="CLU_035990_6_3_3"/>
<evidence type="ECO:0000256" key="6">
    <source>
        <dbReference type="ARBA" id="ARBA00023125"/>
    </source>
</evidence>
<dbReference type="InterPro" id="IPR036590">
    <property type="entry name" value="SRAP-like"/>
</dbReference>
<protein>
    <recommendedName>
        <fullName evidence="8">Abasic site processing protein</fullName>
        <ecNumber evidence="8">3.4.-.-</ecNumber>
    </recommendedName>
</protein>
<dbReference type="EMBL" id="CP000878">
    <property type="protein sequence ID" value="ABX08740.1"/>
    <property type="molecule type" value="Genomic_DNA"/>
</dbReference>
<keyword evidence="7" id="KW-0456">Lyase</keyword>